<accession>A0A081B6C8</accession>
<evidence type="ECO:0000313" key="1">
    <source>
        <dbReference type="EMBL" id="GAK43596.1"/>
    </source>
</evidence>
<dbReference type="AlphaFoldDB" id="A0A081B6C8"/>
<comment type="caution">
    <text evidence="1">The sequence shown here is derived from an EMBL/GenBank/DDBJ whole genome shotgun (WGS) entry which is preliminary data.</text>
</comment>
<evidence type="ECO:0000313" key="2">
    <source>
        <dbReference type="Proteomes" id="UP000028702"/>
    </source>
</evidence>
<dbReference type="Proteomes" id="UP000028702">
    <property type="component" value="Unassembled WGS sequence"/>
</dbReference>
<keyword evidence="2" id="KW-1185">Reference proteome</keyword>
<proteinExistence type="predicted"/>
<dbReference type="RefSeq" id="WP_052379077.1">
    <property type="nucleotide sequence ID" value="NZ_BBIO01000001.1"/>
</dbReference>
<reference evidence="1 2" key="1">
    <citation type="submission" date="2014-07" db="EMBL/GenBank/DDBJ databases">
        <title>Tepidicaulis marinum gen. nov., sp. nov., a novel marine bacterium denitrifying nitrate to nitrous oxide strictly under microaerobic conditions.</title>
        <authorList>
            <person name="Takeuchi M."/>
            <person name="Yamagishi T."/>
            <person name="Kamagata Y."/>
            <person name="Oshima K."/>
            <person name="Hattori M."/>
            <person name="Katayama T."/>
            <person name="Hanada S."/>
            <person name="Tamaki H."/>
            <person name="Marumo K."/>
            <person name="Maeda H."/>
            <person name="Nedachi M."/>
            <person name="Iwasaki W."/>
            <person name="Suwa Y."/>
            <person name="Sakata S."/>
        </authorList>
    </citation>
    <scope>NUCLEOTIDE SEQUENCE [LARGE SCALE GENOMIC DNA]</scope>
    <source>
        <strain evidence="1 2">MA2</strain>
    </source>
</reference>
<dbReference type="eggNOG" id="ENOG50333WP">
    <property type="taxonomic scope" value="Bacteria"/>
</dbReference>
<dbReference type="EMBL" id="BBIO01000001">
    <property type="protein sequence ID" value="GAK43596.1"/>
    <property type="molecule type" value="Genomic_DNA"/>
</dbReference>
<name>A0A081B6C8_9HYPH</name>
<protein>
    <submittedName>
        <fullName evidence="1">Tail assembly chaperone gp38</fullName>
    </submittedName>
</protein>
<sequence length="220" mass="23499">MAPTLYHFDALTGELSGTTPARANPKQEGAWLLPAFATFTAPPEVAEHEAAVYAEGAWTIVPDWRGHTYWLADRSKHKITELGIEPPAEALSEMPAPPFAEVKAAALQKIDTDAEAARMLFITPGEGQAWTYQRKEREAEAFMADASPDPADYPVLSACIPGDGADLAAVAQTVLAARDAWLQVGAAIEGIRRAAKTQVEAAGDVPAIQTILDGLSWPQP</sequence>
<gene>
    <name evidence="1" type="ORF">M2A_0095</name>
</gene>
<dbReference type="STRING" id="1333998.M2A_0095"/>
<organism evidence="1 2">
    <name type="scientific">Tepidicaulis marinus</name>
    <dbReference type="NCBI Taxonomy" id="1333998"/>
    <lineage>
        <taxon>Bacteria</taxon>
        <taxon>Pseudomonadati</taxon>
        <taxon>Pseudomonadota</taxon>
        <taxon>Alphaproteobacteria</taxon>
        <taxon>Hyphomicrobiales</taxon>
        <taxon>Parvibaculaceae</taxon>
        <taxon>Tepidicaulis</taxon>
    </lineage>
</organism>